<gene>
    <name evidence="4" type="ORF">BSL78_17028</name>
</gene>
<feature type="signal peptide" evidence="2">
    <location>
        <begin position="1"/>
        <end position="21"/>
    </location>
</feature>
<keyword evidence="5" id="KW-1185">Reference proteome</keyword>
<dbReference type="InterPro" id="IPR016187">
    <property type="entry name" value="CTDL_fold"/>
</dbReference>
<dbReference type="SMART" id="SM00034">
    <property type="entry name" value="CLECT"/>
    <property type="match status" value="1"/>
</dbReference>
<reference evidence="4 5" key="1">
    <citation type="journal article" date="2017" name="PLoS Biol.">
        <title>The sea cucumber genome provides insights into morphological evolution and visceral regeneration.</title>
        <authorList>
            <person name="Zhang X."/>
            <person name="Sun L."/>
            <person name="Yuan J."/>
            <person name="Sun Y."/>
            <person name="Gao Y."/>
            <person name="Zhang L."/>
            <person name="Li S."/>
            <person name="Dai H."/>
            <person name="Hamel J.F."/>
            <person name="Liu C."/>
            <person name="Yu Y."/>
            <person name="Liu S."/>
            <person name="Lin W."/>
            <person name="Guo K."/>
            <person name="Jin S."/>
            <person name="Xu P."/>
            <person name="Storey K.B."/>
            <person name="Huan P."/>
            <person name="Zhang T."/>
            <person name="Zhou Y."/>
            <person name="Zhang J."/>
            <person name="Lin C."/>
            <person name="Li X."/>
            <person name="Xing L."/>
            <person name="Huo D."/>
            <person name="Sun M."/>
            <person name="Wang L."/>
            <person name="Mercier A."/>
            <person name="Li F."/>
            <person name="Yang H."/>
            <person name="Xiang J."/>
        </authorList>
    </citation>
    <scope>NUCLEOTIDE SEQUENCE [LARGE SCALE GENOMIC DNA]</scope>
    <source>
        <strain evidence="4">Shaxun</strain>
        <tissue evidence="4">Muscle</tissue>
    </source>
</reference>
<dbReference type="STRING" id="307972.A0A2G8KDS0"/>
<dbReference type="SUPFAM" id="SSF56436">
    <property type="entry name" value="C-type lectin-like"/>
    <property type="match status" value="1"/>
</dbReference>
<dbReference type="GO" id="GO:0030246">
    <property type="term" value="F:carbohydrate binding"/>
    <property type="evidence" value="ECO:0007669"/>
    <property type="project" value="UniProtKB-KW"/>
</dbReference>
<dbReference type="Proteomes" id="UP000230750">
    <property type="component" value="Unassembled WGS sequence"/>
</dbReference>
<dbReference type="AlphaFoldDB" id="A0A2G8KDS0"/>
<evidence type="ECO:0000313" key="4">
    <source>
        <dbReference type="EMBL" id="PIK46115.1"/>
    </source>
</evidence>
<accession>A0A2G8KDS0</accession>
<dbReference type="InterPro" id="IPR016186">
    <property type="entry name" value="C-type_lectin-like/link_sf"/>
</dbReference>
<dbReference type="PANTHER" id="PTHR22803">
    <property type="entry name" value="MANNOSE, PHOSPHOLIPASE, LECTIN RECEPTOR RELATED"/>
    <property type="match status" value="1"/>
</dbReference>
<feature type="domain" description="C-type lectin" evidence="3">
    <location>
        <begin position="30"/>
        <end position="157"/>
    </location>
</feature>
<comment type="caution">
    <text evidence="4">The sequence shown here is derived from an EMBL/GenBank/DDBJ whole genome shotgun (WGS) entry which is preliminary data.</text>
</comment>
<dbReference type="InterPro" id="IPR001304">
    <property type="entry name" value="C-type_lectin-like"/>
</dbReference>
<keyword evidence="2" id="KW-0732">Signal</keyword>
<dbReference type="Gene3D" id="3.10.100.10">
    <property type="entry name" value="Mannose-Binding Protein A, subunit A"/>
    <property type="match status" value="1"/>
</dbReference>
<organism evidence="4 5">
    <name type="scientific">Stichopus japonicus</name>
    <name type="common">Sea cucumber</name>
    <dbReference type="NCBI Taxonomy" id="307972"/>
    <lineage>
        <taxon>Eukaryota</taxon>
        <taxon>Metazoa</taxon>
        <taxon>Echinodermata</taxon>
        <taxon>Eleutherozoa</taxon>
        <taxon>Echinozoa</taxon>
        <taxon>Holothuroidea</taxon>
        <taxon>Aspidochirotacea</taxon>
        <taxon>Aspidochirotida</taxon>
        <taxon>Stichopodidae</taxon>
        <taxon>Apostichopus</taxon>
    </lineage>
</organism>
<dbReference type="Pfam" id="PF00059">
    <property type="entry name" value="Lectin_C"/>
    <property type="match status" value="1"/>
</dbReference>
<dbReference type="PROSITE" id="PS50041">
    <property type="entry name" value="C_TYPE_LECTIN_2"/>
    <property type="match status" value="1"/>
</dbReference>
<evidence type="ECO:0000256" key="2">
    <source>
        <dbReference type="SAM" id="SignalP"/>
    </source>
</evidence>
<dbReference type="InterPro" id="IPR050111">
    <property type="entry name" value="C-type_lectin/snaclec_domain"/>
</dbReference>
<dbReference type="PROSITE" id="PS00615">
    <property type="entry name" value="C_TYPE_LECTIN_1"/>
    <property type="match status" value="1"/>
</dbReference>
<protein>
    <submittedName>
        <fullName evidence="4">C-type lectin 4</fullName>
    </submittedName>
</protein>
<keyword evidence="4" id="KW-0430">Lectin</keyword>
<keyword evidence="1" id="KW-1015">Disulfide bond</keyword>
<dbReference type="EMBL" id="MRZV01000665">
    <property type="protein sequence ID" value="PIK46115.1"/>
    <property type="molecule type" value="Genomic_DNA"/>
</dbReference>
<feature type="chain" id="PRO_5013567112" evidence="2">
    <location>
        <begin position="22"/>
        <end position="160"/>
    </location>
</feature>
<evidence type="ECO:0000313" key="5">
    <source>
        <dbReference type="Proteomes" id="UP000230750"/>
    </source>
</evidence>
<proteinExistence type="predicted"/>
<dbReference type="PRINTS" id="PR01504">
    <property type="entry name" value="PNCREATITSAP"/>
</dbReference>
<evidence type="ECO:0000256" key="1">
    <source>
        <dbReference type="ARBA" id="ARBA00023157"/>
    </source>
</evidence>
<sequence length="160" mass="17858">MASNIFLFVVTLAAILTLAFAACPPGWTQWQQSCYGYQSQVRVSWLDAESNCQAQGGHLVSIGSQEENLFIYNWWVSMLRPLDGTFHEWMYIGYNDLATEGVWEWSDGSLTTFTQWGGDQPAGDNADNCANMVAIIADDIGKWDDGTCDSLRSYICETTL</sequence>
<dbReference type="OrthoDB" id="441660at2759"/>
<evidence type="ECO:0000259" key="3">
    <source>
        <dbReference type="PROSITE" id="PS50041"/>
    </source>
</evidence>
<name>A0A2G8KDS0_STIJA</name>
<dbReference type="InterPro" id="IPR018378">
    <property type="entry name" value="C-type_lectin_CS"/>
</dbReference>